<dbReference type="PROSITE" id="PS51481">
    <property type="entry name" value="DHAK"/>
    <property type="match status" value="1"/>
</dbReference>
<dbReference type="AlphaFoldDB" id="A0AAQ3NG57"/>
<dbReference type="Pfam" id="PF02733">
    <property type="entry name" value="Dak1"/>
    <property type="match status" value="1"/>
</dbReference>
<evidence type="ECO:0000259" key="1">
    <source>
        <dbReference type="PROSITE" id="PS51481"/>
    </source>
</evidence>
<dbReference type="EMBL" id="CP144696">
    <property type="protein sequence ID" value="WVZ09146.1"/>
    <property type="molecule type" value="Genomic_DNA"/>
</dbReference>
<dbReference type="GO" id="GO:0019563">
    <property type="term" value="P:glycerol catabolic process"/>
    <property type="evidence" value="ECO:0007669"/>
    <property type="project" value="TreeGrafter"/>
</dbReference>
<reference evidence="2 3" key="1">
    <citation type="journal article" date="2023" name="Life. Sci Alliance">
        <title>Evolutionary insights into 3D genome organization and epigenetic landscape of Vigna mungo.</title>
        <authorList>
            <person name="Junaid A."/>
            <person name="Singh B."/>
            <person name="Bhatia S."/>
        </authorList>
    </citation>
    <scope>NUCLEOTIDE SEQUENCE [LARGE SCALE GENOMIC DNA]</scope>
    <source>
        <strain evidence="2">Urdbean</strain>
    </source>
</reference>
<gene>
    <name evidence="2" type="ORF">V8G54_013676</name>
</gene>
<name>A0AAQ3NG57_VIGMU</name>
<keyword evidence="3" id="KW-1185">Reference proteome</keyword>
<dbReference type="SUPFAM" id="SSF82549">
    <property type="entry name" value="DAK1/DegV-like"/>
    <property type="match status" value="1"/>
</dbReference>
<dbReference type="Proteomes" id="UP001374535">
    <property type="component" value="Chromosome 5"/>
</dbReference>
<dbReference type="Gene3D" id="3.30.1180.20">
    <property type="entry name" value="Dihydroxyacetone kinase, domain 2"/>
    <property type="match status" value="1"/>
</dbReference>
<dbReference type="PANTHER" id="PTHR28629:SF4">
    <property type="entry name" value="TRIOKINASE_FMN CYCLASE"/>
    <property type="match status" value="1"/>
</dbReference>
<dbReference type="InterPro" id="IPR004006">
    <property type="entry name" value="DhaK_dom"/>
</dbReference>
<dbReference type="GO" id="GO:0005829">
    <property type="term" value="C:cytosol"/>
    <property type="evidence" value="ECO:0007669"/>
    <property type="project" value="TreeGrafter"/>
</dbReference>
<proteinExistence type="predicted"/>
<dbReference type="PANTHER" id="PTHR28629">
    <property type="entry name" value="TRIOKINASE/FMN CYCLASE"/>
    <property type="match status" value="1"/>
</dbReference>
<organism evidence="2 3">
    <name type="scientific">Vigna mungo</name>
    <name type="common">Black gram</name>
    <name type="synonym">Phaseolus mungo</name>
    <dbReference type="NCBI Taxonomy" id="3915"/>
    <lineage>
        <taxon>Eukaryota</taxon>
        <taxon>Viridiplantae</taxon>
        <taxon>Streptophyta</taxon>
        <taxon>Embryophyta</taxon>
        <taxon>Tracheophyta</taxon>
        <taxon>Spermatophyta</taxon>
        <taxon>Magnoliopsida</taxon>
        <taxon>eudicotyledons</taxon>
        <taxon>Gunneridae</taxon>
        <taxon>Pentapetalae</taxon>
        <taxon>rosids</taxon>
        <taxon>fabids</taxon>
        <taxon>Fabales</taxon>
        <taxon>Fabaceae</taxon>
        <taxon>Papilionoideae</taxon>
        <taxon>50 kb inversion clade</taxon>
        <taxon>NPAAA clade</taxon>
        <taxon>indigoferoid/millettioid clade</taxon>
        <taxon>Phaseoleae</taxon>
        <taxon>Vigna</taxon>
    </lineage>
</organism>
<evidence type="ECO:0000313" key="2">
    <source>
        <dbReference type="EMBL" id="WVZ09146.1"/>
    </source>
</evidence>
<dbReference type="InterPro" id="IPR050861">
    <property type="entry name" value="Dihydroxyacetone_Kinase"/>
</dbReference>
<accession>A0AAQ3NG57</accession>
<evidence type="ECO:0000313" key="3">
    <source>
        <dbReference type="Proteomes" id="UP001374535"/>
    </source>
</evidence>
<dbReference type="GO" id="GO:0004371">
    <property type="term" value="F:glycerone kinase activity"/>
    <property type="evidence" value="ECO:0007669"/>
    <property type="project" value="InterPro"/>
</dbReference>
<protein>
    <recommendedName>
        <fullName evidence="1">DhaK domain-containing protein</fullName>
    </recommendedName>
</protein>
<sequence length="184" mass="19599">MGVVILGSRHKDAEDVGEVNPIGKKQEEPATQVVGAAAAAGLSLSDVAADAKHASEIPVNVVVSHVLQQILSTETNFVPITRGERVVLMVNGLGGSPTMELMIIVGKTVPKLQLEHGLAVDRVYTGSFMTSLDMAGNHPPAKIPVPISGSRSAKTDEGIIIACADSRYSHSPLIYWEFNWQKYS</sequence>
<feature type="domain" description="DhaK" evidence="1">
    <location>
        <begin position="1"/>
        <end position="176"/>
    </location>
</feature>